<name>A0A412XX74_BACFG</name>
<sequence>MNHMRFNLVVLFVILLSFSSCGREEKTVYDFPLEQSLKSDKEVSLNKELLAPYLMCSYDSTLCLIDWTANPMVHVYNMNTGKEMVAFGNKGMGPDDFLSISQMYVDMGKRSLVLYDQSLQTISSFRIDSLAQGSLSKIDCVSAPKLGMNRVYAYSDSIFYGSGTFESGLIAKCNQKEILNQYLPFPHTEQAVNRDVNYLLFQGDLIMKPDKKRFAYLAYECDLLSIQKVVNDTCLESVVHLNTYTPVFENQSTNEVSSVNVSTDSPKGFLRGVATENYVYALYSGQIGKNKAIANEVYVFDWEGRAVKKVILDRWGICISVDSNDERLCLMTKETDGGEERYHYYCYQLN</sequence>
<accession>A0A412XX74</accession>
<dbReference type="PROSITE" id="PS51257">
    <property type="entry name" value="PROKAR_LIPOPROTEIN"/>
    <property type="match status" value="1"/>
</dbReference>
<proteinExistence type="predicted"/>
<dbReference type="AlphaFoldDB" id="A0A412XX74"/>
<comment type="caution">
    <text evidence="1">The sequence shown here is derived from an EMBL/GenBank/DDBJ whole genome shotgun (WGS) entry which is preliminary data.</text>
</comment>
<gene>
    <name evidence="1" type="ORF">DWW08_17765</name>
</gene>
<dbReference type="Proteomes" id="UP000286270">
    <property type="component" value="Unassembled WGS sequence"/>
</dbReference>
<dbReference type="EMBL" id="QRZH01000018">
    <property type="protein sequence ID" value="RGV49844.1"/>
    <property type="molecule type" value="Genomic_DNA"/>
</dbReference>
<reference evidence="1 2" key="1">
    <citation type="submission" date="2018-08" db="EMBL/GenBank/DDBJ databases">
        <title>A genome reference for cultivated species of the human gut microbiota.</title>
        <authorList>
            <person name="Zou Y."/>
            <person name="Xue W."/>
            <person name="Luo G."/>
        </authorList>
    </citation>
    <scope>NUCLEOTIDE SEQUENCE [LARGE SCALE GENOMIC DNA]</scope>
    <source>
        <strain evidence="1 2">AF14-26</strain>
    </source>
</reference>
<evidence type="ECO:0000313" key="2">
    <source>
        <dbReference type="Proteomes" id="UP000286270"/>
    </source>
</evidence>
<evidence type="ECO:0000313" key="1">
    <source>
        <dbReference type="EMBL" id="RGV49844.1"/>
    </source>
</evidence>
<dbReference type="Pfam" id="PF15869">
    <property type="entry name" value="TolB_like"/>
    <property type="match status" value="1"/>
</dbReference>
<protein>
    <submittedName>
        <fullName evidence="1">6-bladed beta-propeller</fullName>
    </submittedName>
</protein>
<organism evidence="1 2">
    <name type="scientific">Bacteroides fragilis</name>
    <dbReference type="NCBI Taxonomy" id="817"/>
    <lineage>
        <taxon>Bacteria</taxon>
        <taxon>Pseudomonadati</taxon>
        <taxon>Bacteroidota</taxon>
        <taxon>Bacteroidia</taxon>
        <taxon>Bacteroidales</taxon>
        <taxon>Bacteroidaceae</taxon>
        <taxon>Bacteroides</taxon>
    </lineage>
</organism>